<evidence type="ECO:0000256" key="1">
    <source>
        <dbReference type="ARBA" id="ARBA00022737"/>
    </source>
</evidence>
<dbReference type="AlphaFoldDB" id="S8BRN9"/>
<evidence type="ECO:0000256" key="2">
    <source>
        <dbReference type="ARBA" id="ARBA00023043"/>
    </source>
</evidence>
<dbReference type="PROSITE" id="PS50297">
    <property type="entry name" value="ANK_REP_REGION"/>
    <property type="match status" value="2"/>
</dbReference>
<comment type="caution">
    <text evidence="4">The sequence shown here is derived from an EMBL/GenBank/DDBJ whole genome shotgun (WGS) entry which is preliminary data.</text>
</comment>
<reference evidence="4 5" key="1">
    <citation type="journal article" date="2013" name="PLoS Genet.">
        <title>Genomic mechanisms accounting for the adaptation to parasitism in nematode-trapping fungi.</title>
        <authorList>
            <person name="Meerupati T."/>
            <person name="Andersson K.M."/>
            <person name="Friman E."/>
            <person name="Kumar D."/>
            <person name="Tunlid A."/>
            <person name="Ahren D."/>
        </authorList>
    </citation>
    <scope>NUCLEOTIDE SEQUENCE [LARGE SCALE GENOMIC DNA]</scope>
    <source>
        <strain evidence="4 5">CBS 200.50</strain>
    </source>
</reference>
<organism evidence="4 5">
    <name type="scientific">Dactylellina haptotyla (strain CBS 200.50)</name>
    <name type="common">Nematode-trapping fungus</name>
    <name type="synonym">Monacrosporium haptotylum</name>
    <dbReference type="NCBI Taxonomy" id="1284197"/>
    <lineage>
        <taxon>Eukaryota</taxon>
        <taxon>Fungi</taxon>
        <taxon>Dikarya</taxon>
        <taxon>Ascomycota</taxon>
        <taxon>Pezizomycotina</taxon>
        <taxon>Orbiliomycetes</taxon>
        <taxon>Orbiliales</taxon>
        <taxon>Orbiliaceae</taxon>
        <taxon>Dactylellina</taxon>
    </lineage>
</organism>
<feature type="repeat" description="ANK" evidence="3">
    <location>
        <begin position="570"/>
        <end position="604"/>
    </location>
</feature>
<dbReference type="Pfam" id="PF12796">
    <property type="entry name" value="Ank_2"/>
    <property type="match status" value="1"/>
</dbReference>
<dbReference type="InterPro" id="IPR036770">
    <property type="entry name" value="Ankyrin_rpt-contain_sf"/>
</dbReference>
<dbReference type="EMBL" id="AQGS01000129">
    <property type="protein sequence ID" value="EPS42158.1"/>
    <property type="molecule type" value="Genomic_DNA"/>
</dbReference>
<feature type="repeat" description="ANK" evidence="3">
    <location>
        <begin position="711"/>
        <end position="745"/>
    </location>
</feature>
<keyword evidence="1" id="KW-0677">Repeat</keyword>
<reference evidence="5" key="2">
    <citation type="submission" date="2013-04" db="EMBL/GenBank/DDBJ databases">
        <title>Genomic mechanisms accounting for the adaptation to parasitism in nematode-trapping fungi.</title>
        <authorList>
            <person name="Ahren D.G."/>
        </authorList>
    </citation>
    <scope>NUCLEOTIDE SEQUENCE [LARGE SCALE GENOMIC DNA]</scope>
    <source>
        <strain evidence="5">CBS 200.50</strain>
    </source>
</reference>
<evidence type="ECO:0000313" key="5">
    <source>
        <dbReference type="Proteomes" id="UP000015100"/>
    </source>
</evidence>
<keyword evidence="5" id="KW-1185">Reference proteome</keyword>
<dbReference type="STRING" id="1284197.S8BRN9"/>
<dbReference type="Gene3D" id="1.25.40.20">
    <property type="entry name" value="Ankyrin repeat-containing domain"/>
    <property type="match status" value="2"/>
</dbReference>
<keyword evidence="2 3" id="KW-0040">ANK repeat</keyword>
<evidence type="ECO:0000313" key="4">
    <source>
        <dbReference type="EMBL" id="EPS42158.1"/>
    </source>
</evidence>
<feature type="repeat" description="ANK" evidence="3">
    <location>
        <begin position="455"/>
        <end position="487"/>
    </location>
</feature>
<dbReference type="Pfam" id="PF13606">
    <property type="entry name" value="Ank_3"/>
    <property type="match status" value="1"/>
</dbReference>
<dbReference type="SUPFAM" id="SSF48403">
    <property type="entry name" value="Ankyrin repeat"/>
    <property type="match status" value="1"/>
</dbReference>
<sequence length="911" mass="101819">MADPFSIATGAIGLVGLALTATKSLHDFSTAIKTSSETIRQIKTNSDILSHMLMDIAPVLSDASVGSQEKEVIETCVHNCKGNFERLDKLVAPFLQDVVDTKPCESNDVNENGEVSGEVLDRSINTPVGSTARSLGDAKAKFRLKLKKLGWPFKEKETKELLYLIDRAIQHLGIALDMVHSKTSLKVLSIAEHQHGIVQETQIAAKTIESHTVEITTMVRANSATLRDIQYQSQSTTDAIELRLQKLESSHQAREQETQKLLLQLLSKLETSGNANNIGAPEVTHAVDPLARQIMQKTLNQDFSMQHAPSNAASINNDPPPAYTPRPFKYDPEINSQENYNTTTKDWSWETPFGRISVFTTHHQRDEAKKGALLSKDKSTSRYRMMFTPAPWLYSKAAAFAFIKKVDGFGMQFTTPAVFKAEEPALKYLRRGEFERLRDAVAENGFLLNAVHEYSGRTLLAEAVRCRRYDACKYLLELGADPETEDYRGSTLFNLLFNLNIKPYQVNTCLKVFSLLLQTRADLFRGKATVMHSAVTTRYVNIDSESVQKILQTVYSSVSNLASIDDPDVAGNSPLVSACTFGHDNHVIVDFLLRNGANRSALPEKLVLKSDTGVPMSMSVAYPAFYATARAGYIGSMRRLIEAGLPGDPNIYTDLGRNILHSNVRRSVKFNSPRKSSNSKVSMFQEKHDLWKDNFEFLVARGAQVNAIDAQGWTVLHCAALGPYCDKEMLKVLLDCGANVNIRDIDGHTAWDLAAKYGRTRLGAWKWFGAEMFKRGKLKPDDLKGRVEKRLYLEGKWWEDGEGEGQKDTEAVDMLSTDASLQWIPDDDEWMFMSSMHPYESDQVFGEDKKLDPEAAGVKYRFPVDEFWHTQEIQQMHSKAQRRMAGGQQKSEINGNTWIGTVGNVLAAFVG</sequence>
<dbReference type="InterPro" id="IPR002110">
    <property type="entry name" value="Ankyrin_rpt"/>
</dbReference>
<accession>S8BRN9</accession>
<evidence type="ECO:0000256" key="3">
    <source>
        <dbReference type="PROSITE-ProRule" id="PRU00023"/>
    </source>
</evidence>
<name>S8BRN9_DACHA</name>
<dbReference type="HOGENOM" id="CLU_327874_0_0_1"/>
<dbReference type="SMART" id="SM00248">
    <property type="entry name" value="ANK"/>
    <property type="match status" value="4"/>
</dbReference>
<dbReference type="Proteomes" id="UP000015100">
    <property type="component" value="Unassembled WGS sequence"/>
</dbReference>
<dbReference type="PROSITE" id="PS50088">
    <property type="entry name" value="ANK_REPEAT"/>
    <property type="match status" value="3"/>
</dbReference>
<dbReference type="OrthoDB" id="1577640at2759"/>
<dbReference type="OMA" id="RYDACKY"/>
<gene>
    <name evidence="4" type="ORF">H072_3958</name>
</gene>
<dbReference type="PANTHER" id="PTHR24171">
    <property type="entry name" value="ANKYRIN REPEAT DOMAIN-CONTAINING PROTEIN 39-RELATED"/>
    <property type="match status" value="1"/>
</dbReference>
<proteinExistence type="predicted"/>
<protein>
    <submittedName>
        <fullName evidence="4">Uncharacterized protein</fullName>
    </submittedName>
</protein>